<dbReference type="PANTHER" id="PTHR30055">
    <property type="entry name" value="HTH-TYPE TRANSCRIPTIONAL REGULATOR RUTR"/>
    <property type="match status" value="1"/>
</dbReference>
<dbReference type="Pfam" id="PF00440">
    <property type="entry name" value="TetR_N"/>
    <property type="match status" value="1"/>
</dbReference>
<dbReference type="OrthoDB" id="9796019at2"/>
<keyword evidence="3" id="KW-0804">Transcription</keyword>
<dbReference type="InterPro" id="IPR050109">
    <property type="entry name" value="HTH-type_TetR-like_transc_reg"/>
</dbReference>
<dbReference type="Proteomes" id="UP000298218">
    <property type="component" value="Unassembled WGS sequence"/>
</dbReference>
<proteinExistence type="predicted"/>
<comment type="caution">
    <text evidence="4">The sequence shown here is derived from an EMBL/GenBank/DDBJ whole genome shotgun (WGS) entry which is preliminary data.</text>
</comment>
<dbReference type="EMBL" id="SOHQ01000028">
    <property type="protein sequence ID" value="TFD78621.1"/>
    <property type="molecule type" value="Genomic_DNA"/>
</dbReference>
<gene>
    <name evidence="4" type="ORF">E3T53_10625</name>
</gene>
<dbReference type="InterPro" id="IPR009057">
    <property type="entry name" value="Homeodomain-like_sf"/>
</dbReference>
<name>A0A4Y8KNC9_9MICO</name>
<protein>
    <submittedName>
        <fullName evidence="4">TetR/AcrR family transcriptional regulator</fullName>
    </submittedName>
</protein>
<accession>A0A4Y8KNC9</accession>
<keyword evidence="2" id="KW-0238">DNA-binding</keyword>
<dbReference type="GO" id="GO:0000976">
    <property type="term" value="F:transcription cis-regulatory region binding"/>
    <property type="evidence" value="ECO:0007669"/>
    <property type="project" value="TreeGrafter"/>
</dbReference>
<dbReference type="AlphaFoldDB" id="A0A4Y8KNC9"/>
<organism evidence="4 5">
    <name type="scientific">Cryobacterium psychrophilum</name>
    <dbReference type="NCBI Taxonomy" id="41988"/>
    <lineage>
        <taxon>Bacteria</taxon>
        <taxon>Bacillati</taxon>
        <taxon>Actinomycetota</taxon>
        <taxon>Actinomycetes</taxon>
        <taxon>Micrococcales</taxon>
        <taxon>Microbacteriaceae</taxon>
        <taxon>Cryobacterium</taxon>
    </lineage>
</organism>
<dbReference type="InterPro" id="IPR001647">
    <property type="entry name" value="HTH_TetR"/>
</dbReference>
<evidence type="ECO:0000256" key="1">
    <source>
        <dbReference type="ARBA" id="ARBA00023015"/>
    </source>
</evidence>
<sequence>MRGRAGDLVLLGAAPVMTFYAMIVNMSENERIERILTAAYVCFTRHGVRRTTMEDIAREADMSRPAVYQYVSNKPDAFRRLTERMLGGALADARAAAGASGTPAERLTGVLEAKLDLVLTVWRDSPAHAAELLGADSQLSAGLLESYTAAMRELLRQTAGDIVPTAEAPEFAELLLAFTRGLEADLAHPGLAAERLRRGVTLLVAGLGSPAGAPGNPTTVAASATTSLQETS</sequence>
<evidence type="ECO:0000256" key="3">
    <source>
        <dbReference type="ARBA" id="ARBA00023163"/>
    </source>
</evidence>
<dbReference type="PANTHER" id="PTHR30055:SF234">
    <property type="entry name" value="HTH-TYPE TRANSCRIPTIONAL REGULATOR BETI"/>
    <property type="match status" value="1"/>
</dbReference>
<dbReference type="SUPFAM" id="SSF46689">
    <property type="entry name" value="Homeodomain-like"/>
    <property type="match status" value="1"/>
</dbReference>
<evidence type="ECO:0000313" key="4">
    <source>
        <dbReference type="EMBL" id="TFD78621.1"/>
    </source>
</evidence>
<dbReference type="GO" id="GO:0003700">
    <property type="term" value="F:DNA-binding transcription factor activity"/>
    <property type="evidence" value="ECO:0007669"/>
    <property type="project" value="TreeGrafter"/>
</dbReference>
<reference evidence="4 5" key="1">
    <citation type="submission" date="2019-03" db="EMBL/GenBank/DDBJ databases">
        <title>Genomics of glacier-inhabiting Cryobacterium strains.</title>
        <authorList>
            <person name="Liu Q."/>
            <person name="Xin Y.-H."/>
        </authorList>
    </citation>
    <scope>NUCLEOTIDE SEQUENCE [LARGE SCALE GENOMIC DNA]</scope>
    <source>
        <strain evidence="4 5">CGMCC 1.4292</strain>
    </source>
</reference>
<evidence type="ECO:0000256" key="2">
    <source>
        <dbReference type="ARBA" id="ARBA00023125"/>
    </source>
</evidence>
<evidence type="ECO:0000313" key="5">
    <source>
        <dbReference type="Proteomes" id="UP000298218"/>
    </source>
</evidence>
<dbReference type="Gene3D" id="1.10.357.10">
    <property type="entry name" value="Tetracycline Repressor, domain 2"/>
    <property type="match status" value="1"/>
</dbReference>
<keyword evidence="5" id="KW-1185">Reference proteome</keyword>
<keyword evidence="1" id="KW-0805">Transcription regulation</keyword>
<dbReference type="PROSITE" id="PS50977">
    <property type="entry name" value="HTH_TETR_2"/>
    <property type="match status" value="1"/>
</dbReference>